<keyword evidence="3" id="KW-1185">Reference proteome</keyword>
<dbReference type="Pfam" id="PF08379">
    <property type="entry name" value="Bact_transglu_N"/>
    <property type="match status" value="1"/>
</dbReference>
<dbReference type="PANTHER" id="PTHR33490:SF6">
    <property type="entry name" value="SLL1049 PROTEIN"/>
    <property type="match status" value="1"/>
</dbReference>
<accession>A0A6A8DG49</accession>
<proteinExistence type="predicted"/>
<protein>
    <submittedName>
        <fullName evidence="2">Protein containing transglutaminase-like domain, cysteine protease</fullName>
    </submittedName>
</protein>
<comment type="caution">
    <text evidence="2">The sequence shown here is derived from an EMBL/GenBank/DDBJ whole genome shotgun (WGS) entry which is preliminary data.</text>
</comment>
<dbReference type="Pfam" id="PF04168">
    <property type="entry name" value="Alpha-E"/>
    <property type="match status" value="1"/>
</dbReference>
<reference evidence="2" key="1">
    <citation type="submission" date="2019-11" db="EMBL/GenBank/DDBJ databases">
        <authorList>
            <person name="Li J."/>
        </authorList>
    </citation>
    <scope>NUCLEOTIDE SEQUENCE</scope>
    <source>
        <strain evidence="2">B6B</strain>
    </source>
</reference>
<dbReference type="InterPro" id="IPR002931">
    <property type="entry name" value="Transglutaminase-like"/>
</dbReference>
<name>A0A6A8DG49_9BACI</name>
<evidence type="ECO:0000259" key="1">
    <source>
        <dbReference type="SMART" id="SM00460"/>
    </source>
</evidence>
<dbReference type="Gene3D" id="3.10.620.30">
    <property type="match status" value="1"/>
</dbReference>
<dbReference type="GO" id="GO:0008233">
    <property type="term" value="F:peptidase activity"/>
    <property type="evidence" value="ECO:0007669"/>
    <property type="project" value="UniProtKB-KW"/>
</dbReference>
<sequence>MLSRVADSLFWMSRNIERAENNARALSVQLIQILEASDEETLANQDWEVVLEICGSLEEFERAGYVLSSEKDIIEYLVFSTANQNSITNCVSSARENARTTRDHLPDDLWEAWNDFFLYFQDFNTTEWTKDEIQGLLKRIKLTALTVQGIVESSMPRGGVAYRFIKIGKWLERAEKTTRILNVVCNNTIIADKKHNFQGKNYYYWRSALQLVNGYEAFLKQNPPHMNPKAVLSFLISNEAFPRSILYCINHVRQAVSEMENGKVSHYSWKMYASLDHLAEEFNKVKINEVDLTELSEFLDTFQNRCNEIGVIFSKTYYLIEPDIEFKKNNKQIFQNQQPNMESRSSMKYQIIHTNRFDYESPVNQSMNAIRLKPRTDECQRLLSYRTDILPSSLTKEHLDLWGNHVETFFIPEQHHHLEVTTTSIVSIQKSPFIHRVEYSPEMRAIFHSNLFHNHYLSFINETEYTYLKPGQIEEVINEVGEIENPVEFSIAIMKYLHERFTYNGDATHVNTKAHESFELKNGVCQDITHVMLGIVRAKSIPARYVSGYLYVGENSALVGDSATHAWVEIMVPGIGWVGLDPTNNVEALENHIRVGTGRDYADVSPLQGVYRGGGHTLDVKVAVTLIDQ</sequence>
<dbReference type="EMBL" id="WJNG01000002">
    <property type="protein sequence ID" value="MRH41837.1"/>
    <property type="molecule type" value="Genomic_DNA"/>
</dbReference>
<keyword evidence="2" id="KW-0645">Protease</keyword>
<dbReference type="SMART" id="SM00460">
    <property type="entry name" value="TGc"/>
    <property type="match status" value="1"/>
</dbReference>
<dbReference type="SUPFAM" id="SSF54001">
    <property type="entry name" value="Cysteine proteinases"/>
    <property type="match status" value="1"/>
</dbReference>
<dbReference type="OrthoDB" id="9787782at2"/>
<dbReference type="InterPro" id="IPR038765">
    <property type="entry name" value="Papain-like_cys_pep_sf"/>
</dbReference>
<dbReference type="RefSeq" id="WP_153735455.1">
    <property type="nucleotide sequence ID" value="NZ_WJNG01000002.1"/>
</dbReference>
<dbReference type="GO" id="GO:0006508">
    <property type="term" value="P:proteolysis"/>
    <property type="evidence" value="ECO:0007669"/>
    <property type="project" value="UniProtKB-KW"/>
</dbReference>
<dbReference type="Proteomes" id="UP000799092">
    <property type="component" value="Unassembled WGS sequence"/>
</dbReference>
<dbReference type="AlphaFoldDB" id="A0A6A8DG49"/>
<evidence type="ECO:0000313" key="3">
    <source>
        <dbReference type="Proteomes" id="UP000799092"/>
    </source>
</evidence>
<dbReference type="InterPro" id="IPR007296">
    <property type="entry name" value="DUF403"/>
</dbReference>
<organism evidence="2 3">
    <name type="scientific">Aquibacillus halophilus</name>
    <dbReference type="NCBI Taxonomy" id="930132"/>
    <lineage>
        <taxon>Bacteria</taxon>
        <taxon>Bacillati</taxon>
        <taxon>Bacillota</taxon>
        <taxon>Bacilli</taxon>
        <taxon>Bacillales</taxon>
        <taxon>Bacillaceae</taxon>
        <taxon>Aquibacillus</taxon>
    </lineage>
</organism>
<dbReference type="PANTHER" id="PTHR33490">
    <property type="entry name" value="BLR5614 PROTEIN-RELATED"/>
    <property type="match status" value="1"/>
</dbReference>
<dbReference type="InterPro" id="IPR013589">
    <property type="entry name" value="Bac_transglu_N"/>
</dbReference>
<feature type="domain" description="Transglutaminase-like" evidence="1">
    <location>
        <begin position="517"/>
        <end position="584"/>
    </location>
</feature>
<keyword evidence="2" id="KW-0378">Hydrolase</keyword>
<evidence type="ECO:0000313" key="2">
    <source>
        <dbReference type="EMBL" id="MRH41837.1"/>
    </source>
</evidence>
<gene>
    <name evidence="2" type="ORF">GH741_04015</name>
</gene>
<dbReference type="Pfam" id="PF01841">
    <property type="entry name" value="Transglut_core"/>
    <property type="match status" value="1"/>
</dbReference>